<gene>
    <name evidence="1" type="ORF">ACFO0S_07170</name>
</gene>
<evidence type="ECO:0000313" key="1">
    <source>
        <dbReference type="EMBL" id="MFC4354831.1"/>
    </source>
</evidence>
<dbReference type="Proteomes" id="UP001595733">
    <property type="component" value="Unassembled WGS sequence"/>
</dbReference>
<proteinExistence type="predicted"/>
<dbReference type="SUPFAM" id="SSF101898">
    <property type="entry name" value="NHL repeat"/>
    <property type="match status" value="1"/>
</dbReference>
<reference evidence="2" key="1">
    <citation type="journal article" date="2019" name="Int. J. Syst. Evol. Microbiol.">
        <title>The Global Catalogue of Microorganisms (GCM) 10K type strain sequencing project: providing services to taxonomists for standard genome sequencing and annotation.</title>
        <authorList>
            <consortium name="The Broad Institute Genomics Platform"/>
            <consortium name="The Broad Institute Genome Sequencing Center for Infectious Disease"/>
            <person name="Wu L."/>
            <person name="Ma J."/>
        </authorList>
    </citation>
    <scope>NUCLEOTIDE SEQUENCE [LARGE SCALE GENOMIC DNA]</scope>
    <source>
        <strain evidence="2">CCUG 50353</strain>
    </source>
</reference>
<sequence length="319" mass="37170">MIVLFIIFLNLEKSNKNIILLSSTLSNKESELIYLDKDFKTTMTTTLNYNGFTEIEKNSSSIELISPYNSYFAHIKDTKTSIMKSRYPSPIFNIRKNDTQLIIYNYDELSDINYYTYELITLHSKGKVRLKGIPISAFIENNLAYIYTRDMSLPNLDEQFSLQILDLHNKNNHKSISVNAPIMVNDIAAFDTKLFLVGMNMSNSDSTVIEFDMLTEQITTFKYLYSGIQFIEKVNDNYLIVFNDSDHTHKWVYYNESFAQSTELDSFQGIVSKVKVDQDFAYYISSISNENFLNRYNLKEKKNLFKKQIPLTVTDFLIN</sequence>
<accession>A0ABV8UU20</accession>
<organism evidence="1 2">
    <name type="scientific">Chryseomicrobium palamuruense</name>
    <dbReference type="NCBI Taxonomy" id="682973"/>
    <lineage>
        <taxon>Bacteria</taxon>
        <taxon>Bacillati</taxon>
        <taxon>Bacillota</taxon>
        <taxon>Bacilli</taxon>
        <taxon>Bacillales</taxon>
        <taxon>Caryophanaceae</taxon>
        <taxon>Chryseomicrobium</taxon>
    </lineage>
</organism>
<name>A0ABV8UU20_9BACL</name>
<dbReference type="RefSeq" id="WP_378141103.1">
    <property type="nucleotide sequence ID" value="NZ_JBHSEF010000020.1"/>
</dbReference>
<evidence type="ECO:0000313" key="2">
    <source>
        <dbReference type="Proteomes" id="UP001595733"/>
    </source>
</evidence>
<dbReference type="EMBL" id="JBHSEF010000020">
    <property type="protein sequence ID" value="MFC4354831.1"/>
    <property type="molecule type" value="Genomic_DNA"/>
</dbReference>
<comment type="caution">
    <text evidence="1">The sequence shown here is derived from an EMBL/GenBank/DDBJ whole genome shotgun (WGS) entry which is preliminary data.</text>
</comment>
<protein>
    <submittedName>
        <fullName evidence="1">Uncharacterized protein</fullName>
    </submittedName>
</protein>
<keyword evidence="2" id="KW-1185">Reference proteome</keyword>